<name>X6P2Z1_RETFI</name>
<protein>
    <submittedName>
        <fullName evidence="3">Uncharacterized protein</fullName>
    </submittedName>
</protein>
<proteinExistence type="predicted"/>
<evidence type="ECO:0000313" key="3">
    <source>
        <dbReference type="EMBL" id="ETO31927.1"/>
    </source>
</evidence>
<dbReference type="PANTHER" id="PTHR13132:SF29">
    <property type="entry name" value="ALPHA-(1,6)-FUCOSYLTRANSFERASE"/>
    <property type="match status" value="1"/>
</dbReference>
<feature type="region of interest" description="Disordered" evidence="1">
    <location>
        <begin position="168"/>
        <end position="192"/>
    </location>
</feature>
<comment type="caution">
    <text evidence="3">The sequence shown here is derived from an EMBL/GenBank/DDBJ whole genome shotgun (WGS) entry which is preliminary data.</text>
</comment>
<evidence type="ECO:0000256" key="1">
    <source>
        <dbReference type="SAM" id="MobiDB-lite"/>
    </source>
</evidence>
<dbReference type="AlphaFoldDB" id="X6P2Z1"/>
<gene>
    <name evidence="3" type="ORF">RFI_05192</name>
</gene>
<keyword evidence="2" id="KW-0812">Transmembrane</keyword>
<dbReference type="PANTHER" id="PTHR13132">
    <property type="entry name" value="ALPHA- 1,6 -FUCOSYLTRANSFERASE"/>
    <property type="match status" value="1"/>
</dbReference>
<dbReference type="GO" id="GO:0006487">
    <property type="term" value="P:protein N-linked glycosylation"/>
    <property type="evidence" value="ECO:0007669"/>
    <property type="project" value="TreeGrafter"/>
</dbReference>
<keyword evidence="4" id="KW-1185">Reference proteome</keyword>
<reference evidence="3 4" key="1">
    <citation type="journal article" date="2013" name="Curr. Biol.">
        <title>The Genome of the Foraminiferan Reticulomyxa filosa.</title>
        <authorList>
            <person name="Glockner G."/>
            <person name="Hulsmann N."/>
            <person name="Schleicher M."/>
            <person name="Noegel A.A."/>
            <person name="Eichinger L."/>
            <person name="Gallinger C."/>
            <person name="Pawlowski J."/>
            <person name="Sierra R."/>
            <person name="Euteneuer U."/>
            <person name="Pillet L."/>
            <person name="Moustafa A."/>
            <person name="Platzer M."/>
            <person name="Groth M."/>
            <person name="Szafranski K."/>
            <person name="Schliwa M."/>
        </authorList>
    </citation>
    <scope>NUCLEOTIDE SEQUENCE [LARGE SCALE GENOMIC DNA]</scope>
</reference>
<feature type="transmembrane region" description="Helical" evidence="2">
    <location>
        <begin position="509"/>
        <end position="530"/>
    </location>
</feature>
<evidence type="ECO:0000256" key="2">
    <source>
        <dbReference type="SAM" id="Phobius"/>
    </source>
</evidence>
<evidence type="ECO:0000313" key="4">
    <source>
        <dbReference type="Proteomes" id="UP000023152"/>
    </source>
</evidence>
<dbReference type="GO" id="GO:0046921">
    <property type="term" value="F:alpha-(1-&gt;6)-fucosyltransferase activity"/>
    <property type="evidence" value="ECO:0007669"/>
    <property type="project" value="TreeGrafter"/>
</dbReference>
<accession>X6P2Z1</accession>
<keyword evidence="2" id="KW-1133">Transmembrane helix</keyword>
<keyword evidence="2" id="KW-0472">Membrane</keyword>
<dbReference type="Proteomes" id="UP000023152">
    <property type="component" value="Unassembled WGS sequence"/>
</dbReference>
<organism evidence="3 4">
    <name type="scientific">Reticulomyxa filosa</name>
    <dbReference type="NCBI Taxonomy" id="46433"/>
    <lineage>
        <taxon>Eukaryota</taxon>
        <taxon>Sar</taxon>
        <taxon>Rhizaria</taxon>
        <taxon>Retaria</taxon>
        <taxon>Foraminifera</taxon>
        <taxon>Monothalamids</taxon>
        <taxon>Reticulomyxidae</taxon>
        <taxon>Reticulomyxa</taxon>
    </lineage>
</organism>
<sequence>MLQLVTDASTILRSFHQVFYENATDNVLEQIWISQKWLDVVAHTSIHYQWCTLEPLLACRSQPYTLEKMLQNPTIIVKWQLCYNHLWANPWFIRVFVRICHCLITSSQQYYLMLNPDLYALVIANKADMEATINVKSRLKNIRLMLILHETFILEKIMHETIENENTLTPLDNSREDNPDNVNEPEASSEHSAIPSSTITLIRNCNTYFGFDIIQLMICKTFPYQYIPMLVSRLLQMDWKLVRYYYHIIHRHWQSFVTSVGLEKRSDEHNDEWNLRKGVCQKYFENLYDLRKESWVTSLFIFNLKKKIGLQTRTIYLSCKKKNACPISPFSILVIGVRYYDQMWKKLLLKDITHNLHTFYRFFTEDENNKYLAIMDDTVNNDVYNFSLGKEFLAELGLQYCTTQQSNTLNVQASMFYNTQLLKDATICVKRDLANLFDQIWRKLKSSNYVNQCYVFKIVANLFQFVAHFSLSLAFFLFVQNKQSVVLPSEFLNKILNLLFKKMPQFSSLFRTFILVMMSIILITFVFLSIRSQQYPLTEDKTERQAKYLLTLTKPVEPVIEQLFHFPTECKLIREMDGSTLTDSLLIPTIKRRNKVILGAIFEKQFPQKCSTDVKDYWILNVANIEHTKVSMVQNWFWLAHNILTAVALNKTMIYFDYISYNRYVSESNNPRNKSPLRWIYEPSQHVDNATFGMDCYFQRITHCNFDTQQLTELFQNYPEHVNEKSEMSIHRDNVTVPFWNKQLLPIDPHISVGRKWNWQQLVMVALQFLLRFNPRVLYFMSIFFYVLYAIYIYVHYMYTERYVRTAMIHSFPANFDPANAMSIPIRHSDKCTRFDNTRKQFVHGEMDCFSLEEHLEIAEWIRTCCNPSLRYLIITSEDKRVFEELDTPALYEKNAEWIIIRNEFDSMPGSGNPRTWNQSQSGESLVLSVLSTLQMHTLATYFQATIASTWSRFIVSMQMEWGCGYFLPEFPYDSNNHRHVIILQNHNVNLPYAKSIPRGQKFVVLDNQLYAQWNEWKQRDPKKDEPKLYTHYECEIKNTSYGIWPFHKQWCEFRPPFDLTKWIATP</sequence>
<feature type="transmembrane region" description="Helical" evidence="2">
    <location>
        <begin position="777"/>
        <end position="795"/>
    </location>
</feature>
<dbReference type="EMBL" id="ASPP01004604">
    <property type="protein sequence ID" value="ETO31927.1"/>
    <property type="molecule type" value="Genomic_DNA"/>
</dbReference>